<dbReference type="RefSeq" id="WP_076780647.1">
    <property type="nucleotide sequence ID" value="NZ_JADCKL010000002.1"/>
</dbReference>
<sequence length="221" mass="26302">MKKRKRQKNNRVLRKISHILLIAALFHYVPAFLRQSGMPYTETVYGWIVTYIYNGVPGIVLRPLCQWFWSLEWYPFIYFLTGAPSVLLFIAVRFQILLKGRIYETKKRKRPYRSFRSGGGYSGDITPLFWKIKERLRSCFLRCDRDMVQEAEQMALCRIISGNREFCEDMAKVRLWHITEQMQILYDGKTRQMTVIMPQEQRRVLEKGQAMETGGIYIAYM</sequence>
<keyword evidence="1" id="KW-0812">Transmembrane</keyword>
<keyword evidence="1" id="KW-0472">Membrane</keyword>
<keyword evidence="3" id="KW-1185">Reference proteome</keyword>
<keyword evidence="1" id="KW-1133">Transmembrane helix</keyword>
<evidence type="ECO:0000313" key="3">
    <source>
        <dbReference type="Proteomes" id="UP000758652"/>
    </source>
</evidence>
<dbReference type="EMBL" id="JADCKL010000002">
    <property type="protein sequence ID" value="MBE5062491.1"/>
    <property type="molecule type" value="Genomic_DNA"/>
</dbReference>
<dbReference type="Proteomes" id="UP000758652">
    <property type="component" value="Unassembled WGS sequence"/>
</dbReference>
<reference evidence="2 3" key="1">
    <citation type="submission" date="2020-10" db="EMBL/GenBank/DDBJ databases">
        <title>ChiBAC.</title>
        <authorList>
            <person name="Zenner C."/>
            <person name="Hitch T.C.A."/>
            <person name="Clavel T."/>
        </authorList>
    </citation>
    <scope>NUCLEOTIDE SEQUENCE [LARGE SCALE GENOMIC DNA]</scope>
    <source>
        <strain evidence="2 3">DSM 108991</strain>
    </source>
</reference>
<proteinExistence type="predicted"/>
<name>A0ABR9RHQ3_9FIRM</name>
<feature type="transmembrane region" description="Helical" evidence="1">
    <location>
        <begin position="76"/>
        <end position="98"/>
    </location>
</feature>
<gene>
    <name evidence="2" type="ORF">INF30_04335</name>
</gene>
<organism evidence="2 3">
    <name type="scientific">Claveliimonas monacensis</name>
    <dbReference type="NCBI Taxonomy" id="2779351"/>
    <lineage>
        <taxon>Bacteria</taxon>
        <taxon>Bacillati</taxon>
        <taxon>Bacillota</taxon>
        <taxon>Clostridia</taxon>
        <taxon>Lachnospirales</taxon>
        <taxon>Lachnospiraceae</taxon>
        <taxon>Claveliimonas</taxon>
    </lineage>
</organism>
<comment type="caution">
    <text evidence="2">The sequence shown here is derived from an EMBL/GenBank/DDBJ whole genome shotgun (WGS) entry which is preliminary data.</text>
</comment>
<evidence type="ECO:0000313" key="2">
    <source>
        <dbReference type="EMBL" id="MBE5062491.1"/>
    </source>
</evidence>
<evidence type="ECO:0000256" key="1">
    <source>
        <dbReference type="SAM" id="Phobius"/>
    </source>
</evidence>
<protein>
    <submittedName>
        <fullName evidence="2">Uncharacterized protein</fullName>
    </submittedName>
</protein>
<accession>A0ABR9RHQ3</accession>